<dbReference type="OrthoDB" id="436405at2759"/>
<sequence>MYHPLRLGRLPLLQLVSKQLNVAHPASVCGIKIVSHYATHSSLGRDSGPNSAPVRKHITVISDDGRLQWSDLSRGEKAARATQQSINFLVVVIGAVMTGGVITFLYLDVFSPNSKTRQFDKAVDRIKTDPRCTELLGNSKKIRAYGETTWNKWVRNRPIAYGRTTVEKDQLGREHLRMHFHVEGPLNSGIVSLHMVRAPDQNAMQYQLLALDVKGHPRIYLENAHDDTMNGKKPSLKIFGIQWR</sequence>
<evidence type="ECO:0000256" key="9">
    <source>
        <dbReference type="ARBA" id="ARBA00023136"/>
    </source>
</evidence>
<feature type="transmembrane region" description="Helical" evidence="11">
    <location>
        <begin position="86"/>
        <end position="107"/>
    </location>
</feature>
<evidence type="ECO:0000256" key="11">
    <source>
        <dbReference type="RuleBase" id="RU367142"/>
    </source>
</evidence>
<evidence type="ECO:0000256" key="6">
    <source>
        <dbReference type="ARBA" id="ARBA00022946"/>
    </source>
</evidence>
<evidence type="ECO:0000256" key="7">
    <source>
        <dbReference type="ARBA" id="ARBA00022989"/>
    </source>
</evidence>
<keyword evidence="6" id="KW-0809">Transit peptide</keyword>
<evidence type="ECO:0000256" key="5">
    <source>
        <dbReference type="ARBA" id="ARBA00022792"/>
    </source>
</evidence>
<accession>A0A232M251</accession>
<evidence type="ECO:0000256" key="8">
    <source>
        <dbReference type="ARBA" id="ARBA00023128"/>
    </source>
</evidence>
<keyword evidence="11" id="KW-0653">Protein transport</keyword>
<keyword evidence="8 11" id="KW-0496">Mitochondrion</keyword>
<keyword evidence="7 11" id="KW-1133">Transmembrane helix</keyword>
<proteinExistence type="inferred from homology"/>
<dbReference type="Gene3D" id="3.10.450.320">
    <property type="entry name" value="Mitochondrial import inner membrane translocase subunit Tim21"/>
    <property type="match status" value="1"/>
</dbReference>
<dbReference type="PANTHER" id="PTHR13032:SF6">
    <property type="entry name" value="MITOCHONDRIAL IMPORT INNER MEMBRANE TRANSLOCASE SUBUNIT TIM21"/>
    <property type="match status" value="1"/>
</dbReference>
<dbReference type="GO" id="GO:0030150">
    <property type="term" value="P:protein import into mitochondrial matrix"/>
    <property type="evidence" value="ECO:0007669"/>
    <property type="project" value="UniProtKB-UniRule"/>
</dbReference>
<dbReference type="AlphaFoldDB" id="A0A232M251"/>
<dbReference type="EMBL" id="NPHW01003102">
    <property type="protein sequence ID" value="OXV10157.1"/>
    <property type="molecule type" value="Genomic_DNA"/>
</dbReference>
<dbReference type="InterPro" id="IPR013261">
    <property type="entry name" value="Tim21"/>
</dbReference>
<protein>
    <recommendedName>
        <fullName evidence="3 11">Mitochondrial import inner membrane translocase subunit Tim21</fullName>
    </recommendedName>
</protein>
<keyword evidence="11" id="KW-0811">Translocation</keyword>
<name>A0A232M251_9EURO</name>
<dbReference type="InterPro" id="IPR038552">
    <property type="entry name" value="Tim21_IMS_sf"/>
</dbReference>
<keyword evidence="11" id="KW-0813">Transport</keyword>
<evidence type="ECO:0000256" key="10">
    <source>
        <dbReference type="ARBA" id="ARBA00060204"/>
    </source>
</evidence>
<keyword evidence="13" id="KW-1185">Reference proteome</keyword>
<dbReference type="GO" id="GO:0005744">
    <property type="term" value="C:TIM23 mitochondrial import inner membrane translocase complex"/>
    <property type="evidence" value="ECO:0007669"/>
    <property type="project" value="UniProtKB-UniRule"/>
</dbReference>
<dbReference type="FunFam" id="3.10.450.320:FF:000002">
    <property type="entry name" value="Mitochondrial import inner membrane translocase subunit tim21"/>
    <property type="match status" value="1"/>
</dbReference>
<evidence type="ECO:0000256" key="3">
    <source>
        <dbReference type="ARBA" id="ARBA00020726"/>
    </source>
</evidence>
<keyword evidence="4 11" id="KW-0812">Transmembrane</keyword>
<comment type="caution">
    <text evidence="12">The sequence shown here is derived from an EMBL/GenBank/DDBJ whole genome shotgun (WGS) entry which is preliminary data.</text>
</comment>
<keyword evidence="5 11" id="KW-0999">Mitochondrion inner membrane</keyword>
<dbReference type="PANTHER" id="PTHR13032">
    <property type="entry name" value="MITOCHONDRIAL IMPORT INNER MEMBRANE TRANSLOCASE SUBUNIT TIM21"/>
    <property type="match status" value="1"/>
</dbReference>
<gene>
    <name evidence="12" type="ORF">Egran_02081</name>
</gene>
<comment type="subcellular location">
    <subcellularLocation>
        <location evidence="1 11">Mitochondrion inner membrane</location>
        <topology evidence="1 11">Single-pass membrane protein</topology>
    </subcellularLocation>
</comment>
<evidence type="ECO:0000256" key="1">
    <source>
        <dbReference type="ARBA" id="ARBA00004434"/>
    </source>
</evidence>
<evidence type="ECO:0000313" key="12">
    <source>
        <dbReference type="EMBL" id="OXV10157.1"/>
    </source>
</evidence>
<comment type="subunit">
    <text evidence="11">Component of the TIM23 complex.</text>
</comment>
<reference evidence="12 13" key="1">
    <citation type="journal article" date="2015" name="Environ. Microbiol.">
        <title>Metagenome sequence of Elaphomyces granulatus from sporocarp tissue reveals Ascomycota ectomycorrhizal fingerprints of genome expansion and a Proteobacteria-rich microbiome.</title>
        <authorList>
            <person name="Quandt C.A."/>
            <person name="Kohler A."/>
            <person name="Hesse C.N."/>
            <person name="Sharpton T.J."/>
            <person name="Martin F."/>
            <person name="Spatafora J.W."/>
        </authorList>
    </citation>
    <scope>NUCLEOTIDE SEQUENCE [LARGE SCALE GENOMIC DNA]</scope>
    <source>
        <strain evidence="12 13">OSC145934</strain>
    </source>
</reference>
<comment type="function">
    <text evidence="10">Essential component of the TIM23 complex, a complex that mediates the translocation of transit peptide-containing proteins across the mitochondrial inner membrane. Required to keep the TOM and the TIM23 complexes in close contact. At some point, it is released from the TOM23 complex to allow protein translocation into the mitochondrial matrix.</text>
</comment>
<organism evidence="12 13">
    <name type="scientific">Elaphomyces granulatus</name>
    <dbReference type="NCBI Taxonomy" id="519963"/>
    <lineage>
        <taxon>Eukaryota</taxon>
        <taxon>Fungi</taxon>
        <taxon>Dikarya</taxon>
        <taxon>Ascomycota</taxon>
        <taxon>Pezizomycotina</taxon>
        <taxon>Eurotiomycetes</taxon>
        <taxon>Eurotiomycetidae</taxon>
        <taxon>Eurotiales</taxon>
        <taxon>Elaphomycetaceae</taxon>
        <taxon>Elaphomyces</taxon>
    </lineage>
</organism>
<dbReference type="Pfam" id="PF08294">
    <property type="entry name" value="TIM21"/>
    <property type="match status" value="1"/>
</dbReference>
<comment type="similarity">
    <text evidence="2 11">Belongs to the TIM21 family.</text>
</comment>
<evidence type="ECO:0000256" key="2">
    <source>
        <dbReference type="ARBA" id="ARBA00010867"/>
    </source>
</evidence>
<dbReference type="Proteomes" id="UP000243515">
    <property type="component" value="Unassembled WGS sequence"/>
</dbReference>
<keyword evidence="9 11" id="KW-0472">Membrane</keyword>
<evidence type="ECO:0000313" key="13">
    <source>
        <dbReference type="Proteomes" id="UP000243515"/>
    </source>
</evidence>
<evidence type="ECO:0000256" key="4">
    <source>
        <dbReference type="ARBA" id="ARBA00022692"/>
    </source>
</evidence>